<dbReference type="RefSeq" id="WP_175598231.1">
    <property type="nucleotide sequence ID" value="NZ_JABWGO010000001.1"/>
</dbReference>
<name>A0A7Y6II66_9ACTN</name>
<comment type="caution">
    <text evidence="2">The sequence shown here is derived from an EMBL/GenBank/DDBJ whole genome shotgun (WGS) entry which is preliminary data.</text>
</comment>
<reference evidence="2 3" key="1">
    <citation type="submission" date="2020-06" db="EMBL/GenBank/DDBJ databases">
        <authorList>
            <person name="Chanama M."/>
        </authorList>
    </citation>
    <scope>NUCLEOTIDE SEQUENCE [LARGE SCALE GENOMIC DNA]</scope>
    <source>
        <strain evidence="2 3">TBRC6557</strain>
    </source>
</reference>
<protein>
    <recommendedName>
        <fullName evidence="4">Ankyrin repeat-containing protein</fullName>
    </recommendedName>
</protein>
<dbReference type="EMBL" id="JABWGO010000001">
    <property type="protein sequence ID" value="NUW38577.1"/>
    <property type="molecule type" value="Genomic_DNA"/>
</dbReference>
<evidence type="ECO:0000313" key="3">
    <source>
        <dbReference type="Proteomes" id="UP000546126"/>
    </source>
</evidence>
<dbReference type="AlphaFoldDB" id="A0A7Y6II66"/>
<accession>A0A7Y6II66</accession>
<keyword evidence="3" id="KW-1185">Reference proteome</keyword>
<sequence length="194" mass="19413">MVGASVRRPRAVGPSADPETEFLRLACLVYGRPVSAEAATRLLAARPEIAGASVWTRAAVGDAAGIARVIAVDPAAARACGGPFGWEPLVYPALSRVAQVDAVGVARVLLAAGADANDGRVLHNRGVGGDDIGYLEVLLGFGLGRGDGGPWKARLGRVQDSPARMLANAVLAAASRAGGGGGGSPGERVGSADV</sequence>
<proteinExistence type="predicted"/>
<organism evidence="2 3">
    <name type="scientific">Nonomuraea rhodomycinica</name>
    <dbReference type="NCBI Taxonomy" id="1712872"/>
    <lineage>
        <taxon>Bacteria</taxon>
        <taxon>Bacillati</taxon>
        <taxon>Actinomycetota</taxon>
        <taxon>Actinomycetes</taxon>
        <taxon>Streptosporangiales</taxon>
        <taxon>Streptosporangiaceae</taxon>
        <taxon>Nonomuraea</taxon>
    </lineage>
</organism>
<evidence type="ECO:0000313" key="2">
    <source>
        <dbReference type="EMBL" id="NUW38577.1"/>
    </source>
</evidence>
<feature type="region of interest" description="Disordered" evidence="1">
    <location>
        <begin position="175"/>
        <end position="194"/>
    </location>
</feature>
<gene>
    <name evidence="2" type="ORF">HT134_00315</name>
</gene>
<evidence type="ECO:0008006" key="4">
    <source>
        <dbReference type="Google" id="ProtNLM"/>
    </source>
</evidence>
<evidence type="ECO:0000256" key="1">
    <source>
        <dbReference type="SAM" id="MobiDB-lite"/>
    </source>
</evidence>
<dbReference type="Proteomes" id="UP000546126">
    <property type="component" value="Unassembled WGS sequence"/>
</dbReference>